<dbReference type="PROSITE" id="PS51085">
    <property type="entry name" value="2FE2S_FER_2"/>
    <property type="match status" value="1"/>
</dbReference>
<evidence type="ECO:0000313" key="6">
    <source>
        <dbReference type="EMBL" id="KRK33566.1"/>
    </source>
</evidence>
<dbReference type="InterPro" id="IPR000674">
    <property type="entry name" value="Ald_Oxase/Xan_DH_a/b"/>
</dbReference>
<dbReference type="STRING" id="1423726.FC07_GL001152"/>
<keyword evidence="3" id="KW-0560">Oxidoreductase</keyword>
<dbReference type="InterPro" id="IPR002888">
    <property type="entry name" value="2Fe-2S-bd"/>
</dbReference>
<comment type="similarity">
    <text evidence="1">Belongs to the xanthine dehydrogenase family.</text>
</comment>
<dbReference type="SUPFAM" id="SSF47741">
    <property type="entry name" value="CO dehydrogenase ISP C-domain like"/>
    <property type="match status" value="1"/>
</dbReference>
<dbReference type="Pfam" id="PF01799">
    <property type="entry name" value="Fer2_2"/>
    <property type="match status" value="1"/>
</dbReference>
<dbReference type="CDD" id="cd00207">
    <property type="entry name" value="fer2"/>
    <property type="match status" value="1"/>
</dbReference>
<dbReference type="PATRIC" id="fig|1423726.3.peg.1193"/>
<dbReference type="InterPro" id="IPR012675">
    <property type="entry name" value="Beta-grasp_dom_sf"/>
</dbReference>
<keyword evidence="4" id="KW-0408">Iron</keyword>
<dbReference type="SUPFAM" id="SSF54665">
    <property type="entry name" value="CO dehydrogenase molybdoprotein N-domain-like"/>
    <property type="match status" value="1"/>
</dbReference>
<reference evidence="6 7" key="1">
    <citation type="journal article" date="2015" name="Genome Announc.">
        <title>Expanding the biotechnology potential of lactobacilli through comparative genomics of 213 strains and associated genera.</title>
        <authorList>
            <person name="Sun Z."/>
            <person name="Harris H.M."/>
            <person name="McCann A."/>
            <person name="Guo C."/>
            <person name="Argimon S."/>
            <person name="Zhang W."/>
            <person name="Yang X."/>
            <person name="Jeffery I.B."/>
            <person name="Cooney J.C."/>
            <person name="Kagawa T.F."/>
            <person name="Liu W."/>
            <person name="Song Y."/>
            <person name="Salvetti E."/>
            <person name="Wrobel A."/>
            <person name="Rasinkangas P."/>
            <person name="Parkhill J."/>
            <person name="Rea M.C."/>
            <person name="O'Sullivan O."/>
            <person name="Ritari J."/>
            <person name="Douillard F.P."/>
            <person name="Paul Ross R."/>
            <person name="Yang R."/>
            <person name="Briner A.E."/>
            <person name="Felis G.E."/>
            <person name="de Vos W.M."/>
            <person name="Barrangou R."/>
            <person name="Klaenhammer T.R."/>
            <person name="Caufield P.W."/>
            <person name="Cui Y."/>
            <person name="Zhang H."/>
            <person name="O'Toole P.W."/>
        </authorList>
    </citation>
    <scope>NUCLEOTIDE SEQUENCE [LARGE SCALE GENOMIC DNA]</scope>
    <source>
        <strain evidence="6 7">DSM 20003</strain>
    </source>
</reference>
<dbReference type="InterPro" id="IPR017697">
    <property type="entry name" value="Xdh"/>
</dbReference>
<dbReference type="OrthoDB" id="9759099at2"/>
<evidence type="ECO:0000256" key="4">
    <source>
        <dbReference type="ARBA" id="ARBA00023004"/>
    </source>
</evidence>
<dbReference type="PANTHER" id="PTHR11908:SF157">
    <property type="entry name" value="XANTHINE DEHYDROGENASE SUBUNIT D-RELATED"/>
    <property type="match status" value="1"/>
</dbReference>
<dbReference type="GO" id="GO:0005506">
    <property type="term" value="F:iron ion binding"/>
    <property type="evidence" value="ECO:0007669"/>
    <property type="project" value="InterPro"/>
</dbReference>
<name>A0A0R1GHE5_9LACO</name>
<dbReference type="InterPro" id="IPR001041">
    <property type="entry name" value="2Fe-2S_ferredoxin-type"/>
</dbReference>
<dbReference type="Gene3D" id="3.30.365.10">
    <property type="entry name" value="Aldehyde oxidase/xanthine dehydrogenase, molybdopterin binding domain"/>
    <property type="match status" value="4"/>
</dbReference>
<evidence type="ECO:0000313" key="7">
    <source>
        <dbReference type="Proteomes" id="UP000051461"/>
    </source>
</evidence>
<dbReference type="AlphaFoldDB" id="A0A0R1GHE5"/>
<evidence type="ECO:0000256" key="1">
    <source>
        <dbReference type="ARBA" id="ARBA00006849"/>
    </source>
</evidence>
<dbReference type="PANTHER" id="PTHR11908">
    <property type="entry name" value="XANTHINE DEHYDROGENASE"/>
    <property type="match status" value="1"/>
</dbReference>
<proteinExistence type="inferred from homology"/>
<dbReference type="Proteomes" id="UP000051461">
    <property type="component" value="Unassembled WGS sequence"/>
</dbReference>
<dbReference type="SUPFAM" id="SSF54292">
    <property type="entry name" value="2Fe-2S ferredoxin-like"/>
    <property type="match status" value="1"/>
</dbReference>
<sequence length="857" mass="91890">MYSLTVNGEAVTCSEDKKLMHFLRDDLGLTGTKDGCSQGSCGACTVLINGKASKSCLFTLSKVEGKEVTTIEGISQRQKDVFAYAFGKVGAVQCGYCIPGMVISAVGLLGKKPEPDEKDIRKGIRSNICRCTGYVKIIEGIQLAAKMLREDTPIPAEKEDGHLGESMKRVDAAEKTLGTGKYTDDMTVPGMLYASAIRSAYPRAKVLSIDKSAALADENCVAVLTSEDVPGNNKIGHLEFISDWDVMIPVGETTRYVGDAVALVVSKDKEALDGLKDLVKIEYEALKPMISCEEALADDAENIHPKGNVLSHEHLIRGHADEKLAASKYVVTQHYTVPINEHAFMEPECAIAMPEDDGVLLYSGGQGIYDEQREVARMLGLEKEKVHVHSMLVGGGFGGKEDMSVQHHASLAAYCLQKPVKVLFTRQESLMVHPKRHGMEMDFTTGCDADGNLTAMKAVIYADTGAYASLGGPVLQRACTHAAGPYKYQDIDIEGTAVYTNNPPSGAFRGFGVCQTAFAIESSINVLAKKVGITPWQIRYQNAVEPGDVLPNGQLVASNAALKESLLAVKAAYEAAPVAGVTCFFKNSGIGVGLDDYGRCIVSIESGKVHIRSSAACIGQGFATAATQILCEAIDLSPDLIMVEDPDTTRTPDAGTTTASRQSLVTGEAIRRAGQQLREDLDMGHSIADLEGKEYYGEFNPKTDPIDSDKQNPVSHVGYGYAAEVVTLDDKQKIEKFVAAYDIGQVINPPAAEGQIEGGIVMGMGYALTEHFDLDQGYVKAKYSTLGLLDASKVPPIETQFVKSSHIHEGLAYGIKGVGELATVLAAPAIAGAYYALDGELRPSLPLENTPYAKKKR</sequence>
<dbReference type="Pfam" id="PF20256">
    <property type="entry name" value="MoCoBD_2"/>
    <property type="match status" value="2"/>
</dbReference>
<evidence type="ECO:0000256" key="2">
    <source>
        <dbReference type="ARBA" id="ARBA00022723"/>
    </source>
</evidence>
<dbReference type="Pfam" id="PF01315">
    <property type="entry name" value="Ald_Xan_dh_C"/>
    <property type="match status" value="1"/>
</dbReference>
<accession>A0A0R1GHE5</accession>
<dbReference type="RefSeq" id="WP_057905333.1">
    <property type="nucleotide sequence ID" value="NZ_AZDA01000111.1"/>
</dbReference>
<keyword evidence="7" id="KW-1185">Reference proteome</keyword>
<dbReference type="InterPro" id="IPR036884">
    <property type="entry name" value="2Fe-2S-bd_dom_sf"/>
</dbReference>
<keyword evidence="2" id="KW-0479">Metal-binding</keyword>
<dbReference type="Gene3D" id="3.90.1170.50">
    <property type="entry name" value="Aldehyde oxidase/xanthine dehydrogenase, a/b hammerhead"/>
    <property type="match status" value="1"/>
</dbReference>
<dbReference type="NCBIfam" id="TIGR03311">
    <property type="entry name" value="Se_dep_XDH"/>
    <property type="match status" value="1"/>
</dbReference>
<dbReference type="Pfam" id="PF02738">
    <property type="entry name" value="MoCoBD_1"/>
    <property type="match status" value="1"/>
</dbReference>
<dbReference type="EMBL" id="AZDA01000111">
    <property type="protein sequence ID" value="KRK33566.1"/>
    <property type="molecule type" value="Genomic_DNA"/>
</dbReference>
<dbReference type="SMART" id="SM01008">
    <property type="entry name" value="Ald_Xan_dh_C"/>
    <property type="match status" value="1"/>
</dbReference>
<dbReference type="Pfam" id="PF00111">
    <property type="entry name" value="Fer2"/>
    <property type="match status" value="1"/>
</dbReference>
<dbReference type="InterPro" id="IPR006058">
    <property type="entry name" value="2Fe2S_fd_BS"/>
</dbReference>
<dbReference type="InterPro" id="IPR008274">
    <property type="entry name" value="AldOxase/xan_DH_MoCoBD1"/>
</dbReference>
<organism evidence="6 7">
    <name type="scientific">Loigolactobacillus bifermentans DSM 20003</name>
    <dbReference type="NCBI Taxonomy" id="1423726"/>
    <lineage>
        <taxon>Bacteria</taxon>
        <taxon>Bacillati</taxon>
        <taxon>Bacillota</taxon>
        <taxon>Bacilli</taxon>
        <taxon>Lactobacillales</taxon>
        <taxon>Lactobacillaceae</taxon>
        <taxon>Loigolactobacillus</taxon>
    </lineage>
</organism>
<dbReference type="InterPro" id="IPR036010">
    <property type="entry name" value="2Fe-2S_ferredoxin-like_sf"/>
</dbReference>
<dbReference type="GO" id="GO:0051537">
    <property type="term" value="F:2 iron, 2 sulfur cluster binding"/>
    <property type="evidence" value="ECO:0007669"/>
    <property type="project" value="InterPro"/>
</dbReference>
<protein>
    <submittedName>
        <fullName evidence="6">Aldehyde oxidoreductase</fullName>
    </submittedName>
</protein>
<dbReference type="GO" id="GO:0016491">
    <property type="term" value="F:oxidoreductase activity"/>
    <property type="evidence" value="ECO:0007669"/>
    <property type="project" value="UniProtKB-KW"/>
</dbReference>
<feature type="domain" description="2Fe-2S ferredoxin-type" evidence="5">
    <location>
        <begin position="1"/>
        <end position="74"/>
    </location>
</feature>
<dbReference type="InterPro" id="IPR036856">
    <property type="entry name" value="Ald_Oxase/Xan_DH_a/b_sf"/>
</dbReference>
<comment type="caution">
    <text evidence="6">The sequence shown here is derived from an EMBL/GenBank/DDBJ whole genome shotgun (WGS) entry which is preliminary data.</text>
</comment>
<dbReference type="InterPro" id="IPR046867">
    <property type="entry name" value="AldOxase/xan_DH_MoCoBD2"/>
</dbReference>
<evidence type="ECO:0000256" key="3">
    <source>
        <dbReference type="ARBA" id="ARBA00023002"/>
    </source>
</evidence>
<dbReference type="PROSITE" id="PS00197">
    <property type="entry name" value="2FE2S_FER_1"/>
    <property type="match status" value="1"/>
</dbReference>
<evidence type="ECO:0000259" key="5">
    <source>
        <dbReference type="PROSITE" id="PS51085"/>
    </source>
</evidence>
<gene>
    <name evidence="6" type="ORF">FC07_GL001152</name>
</gene>
<dbReference type="InterPro" id="IPR016208">
    <property type="entry name" value="Ald_Oxase/xanthine_DH-like"/>
</dbReference>
<dbReference type="Gene3D" id="3.10.20.30">
    <property type="match status" value="1"/>
</dbReference>
<dbReference type="SUPFAM" id="SSF56003">
    <property type="entry name" value="Molybdenum cofactor-binding domain"/>
    <property type="match status" value="1"/>
</dbReference>
<dbReference type="Gene3D" id="1.10.150.120">
    <property type="entry name" value="[2Fe-2S]-binding domain"/>
    <property type="match status" value="1"/>
</dbReference>
<dbReference type="InterPro" id="IPR037165">
    <property type="entry name" value="AldOxase/xan_DH_Mopterin-bd_sf"/>
</dbReference>